<dbReference type="PANTHER" id="PTHR35585">
    <property type="entry name" value="HHE DOMAIN PROTEIN (AFU_ORTHOLOGUE AFUA_4G00730)"/>
    <property type="match status" value="1"/>
</dbReference>
<feature type="domain" description="Hemerythrin-like" evidence="1">
    <location>
        <begin position="4"/>
        <end position="117"/>
    </location>
</feature>
<dbReference type="EMBL" id="FOMX01000015">
    <property type="protein sequence ID" value="SFE52408.1"/>
    <property type="molecule type" value="Genomic_DNA"/>
</dbReference>
<reference evidence="3" key="1">
    <citation type="submission" date="2016-10" db="EMBL/GenBank/DDBJ databases">
        <authorList>
            <person name="Varghese N."/>
            <person name="Submissions S."/>
        </authorList>
    </citation>
    <scope>NUCLEOTIDE SEQUENCE [LARGE SCALE GENOMIC DNA]</scope>
    <source>
        <strain evidence="3">ATCC 25963</strain>
    </source>
</reference>
<dbReference type="STRING" id="54.SAMN02745121_04526"/>
<name>A0A1I2B928_9BACT</name>
<dbReference type="Proteomes" id="UP000199400">
    <property type="component" value="Unassembled WGS sequence"/>
</dbReference>
<sequence length="165" mass="19248">MPSIFDHLQAEHQRLRQSLVRLRVAEPGGDPQQCFYRLLCEYTAYARAEEHVLYSYLIHIQSVQQRAIEGLQEHERLDELLREAERVPWGDARRDSTINLLCEAMSRHLREEERDLLAPARRMLSDREAAGLGACFVAERTRVYRDLSRLDEDAKLGPRRPVRPG</sequence>
<evidence type="ECO:0000313" key="3">
    <source>
        <dbReference type="Proteomes" id="UP000199400"/>
    </source>
</evidence>
<dbReference type="RefSeq" id="WP_100793119.1">
    <property type="nucleotide sequence ID" value="NZ_FOMX01000015.1"/>
</dbReference>
<dbReference type="AlphaFoldDB" id="A0A1I2B928"/>
<accession>A0A1I2B928</accession>
<proteinExistence type="predicted"/>
<protein>
    <submittedName>
        <fullName evidence="2">Hemerythrin HHE cation binding domain-containing protein</fullName>
    </submittedName>
</protein>
<organism evidence="2 3">
    <name type="scientific">Nannocystis exedens</name>
    <dbReference type="NCBI Taxonomy" id="54"/>
    <lineage>
        <taxon>Bacteria</taxon>
        <taxon>Pseudomonadati</taxon>
        <taxon>Myxococcota</taxon>
        <taxon>Polyangia</taxon>
        <taxon>Nannocystales</taxon>
        <taxon>Nannocystaceae</taxon>
        <taxon>Nannocystis</taxon>
    </lineage>
</organism>
<gene>
    <name evidence="2" type="ORF">SAMN02745121_04526</name>
</gene>
<dbReference type="PANTHER" id="PTHR35585:SF1">
    <property type="entry name" value="HHE DOMAIN PROTEIN (AFU_ORTHOLOGUE AFUA_4G00730)"/>
    <property type="match status" value="1"/>
</dbReference>
<evidence type="ECO:0000259" key="1">
    <source>
        <dbReference type="Pfam" id="PF01814"/>
    </source>
</evidence>
<dbReference type="Gene3D" id="1.20.120.520">
    <property type="entry name" value="nmb1532 protein domain like"/>
    <property type="match status" value="1"/>
</dbReference>
<dbReference type="InterPro" id="IPR012312">
    <property type="entry name" value="Hemerythrin-like"/>
</dbReference>
<keyword evidence="3" id="KW-1185">Reference proteome</keyword>
<dbReference type="Pfam" id="PF01814">
    <property type="entry name" value="Hemerythrin"/>
    <property type="match status" value="1"/>
</dbReference>
<evidence type="ECO:0000313" key="2">
    <source>
        <dbReference type="EMBL" id="SFE52408.1"/>
    </source>
</evidence>